<dbReference type="Proteomes" id="UP000318582">
    <property type="component" value="Unassembled WGS sequence"/>
</dbReference>
<comment type="catalytic activity">
    <reaction evidence="15">
        <text>L-arginyl-L-alpha-amino acid(out) = L-arginyl-L-alpha-amino acid(in)</text>
        <dbReference type="Rhea" id="RHEA:79371"/>
        <dbReference type="ChEBI" id="CHEBI:84315"/>
    </reaction>
</comment>
<evidence type="ECO:0000256" key="22">
    <source>
        <dbReference type="ARBA" id="ARBA00045018"/>
    </source>
</evidence>
<evidence type="ECO:0000256" key="20">
    <source>
        <dbReference type="ARBA" id="ARBA00044924"/>
    </source>
</evidence>
<feature type="transmembrane region" description="Helical" evidence="27">
    <location>
        <begin position="929"/>
        <end position="951"/>
    </location>
</feature>
<evidence type="ECO:0000256" key="17">
    <source>
        <dbReference type="ARBA" id="ARBA00044903"/>
    </source>
</evidence>
<feature type="compositionally biased region" description="Basic and acidic residues" evidence="26">
    <location>
        <begin position="52"/>
        <end position="75"/>
    </location>
</feature>
<evidence type="ECO:0000256" key="11">
    <source>
        <dbReference type="ARBA" id="ARBA00044884"/>
    </source>
</evidence>
<comment type="catalytic activity">
    <reaction evidence="14">
        <text>L-aspartyl-L-lysine(out) = L-aspartyl-L-lysine(in)</text>
        <dbReference type="Rhea" id="RHEA:79411"/>
        <dbReference type="ChEBI" id="CHEBI:229953"/>
    </reaction>
</comment>
<feature type="transmembrane region" description="Helical" evidence="27">
    <location>
        <begin position="867"/>
        <end position="886"/>
    </location>
</feature>
<keyword evidence="25" id="KW-0862">Zinc</keyword>
<evidence type="ECO:0000259" key="28">
    <source>
        <dbReference type="PROSITE" id="PS50089"/>
    </source>
</evidence>
<proteinExistence type="inferred from homology"/>
<evidence type="ECO:0000256" key="10">
    <source>
        <dbReference type="ARBA" id="ARBA00044881"/>
    </source>
</evidence>
<evidence type="ECO:0000256" key="4">
    <source>
        <dbReference type="ARBA" id="ARBA00022692"/>
    </source>
</evidence>
<evidence type="ECO:0000313" key="30">
    <source>
        <dbReference type="Proteomes" id="UP000318582"/>
    </source>
</evidence>
<keyword evidence="7" id="KW-0458">Lysosome</keyword>
<evidence type="ECO:0000256" key="3">
    <source>
        <dbReference type="ARBA" id="ARBA00022448"/>
    </source>
</evidence>
<evidence type="ECO:0000256" key="19">
    <source>
        <dbReference type="ARBA" id="ARBA00044919"/>
    </source>
</evidence>
<dbReference type="SUPFAM" id="SSF57850">
    <property type="entry name" value="RING/U-box"/>
    <property type="match status" value="1"/>
</dbReference>
<comment type="catalytic activity">
    <reaction evidence="16">
        <text>L-lysyl-L-lysine(out) = L-lysyl-L-lysine(in)</text>
        <dbReference type="Rhea" id="RHEA:79403"/>
        <dbReference type="ChEBI" id="CHEBI:229956"/>
    </reaction>
</comment>
<comment type="catalytic activity">
    <reaction evidence="17">
        <text>L-arginyl-glycine(out) = L-arginyl-glycine(in)</text>
        <dbReference type="Rhea" id="RHEA:79391"/>
        <dbReference type="ChEBI" id="CHEBI:229955"/>
    </reaction>
</comment>
<feature type="transmembrane region" description="Helical" evidence="27">
    <location>
        <begin position="963"/>
        <end position="983"/>
    </location>
</feature>
<keyword evidence="6 27" id="KW-0472">Membrane</keyword>
<evidence type="ECO:0000256" key="25">
    <source>
        <dbReference type="PROSITE-ProRule" id="PRU00175"/>
    </source>
</evidence>
<dbReference type="Gene3D" id="3.30.40.140">
    <property type="match status" value="1"/>
</dbReference>
<dbReference type="InterPro" id="IPR036259">
    <property type="entry name" value="MFS_trans_sf"/>
</dbReference>
<evidence type="ECO:0000256" key="6">
    <source>
        <dbReference type="ARBA" id="ARBA00023136"/>
    </source>
</evidence>
<evidence type="ECO:0000256" key="12">
    <source>
        <dbReference type="ARBA" id="ARBA00044891"/>
    </source>
</evidence>
<dbReference type="Pfam" id="PF13923">
    <property type="entry name" value="zf-C3HC4_2"/>
    <property type="match status" value="1"/>
</dbReference>
<feature type="transmembrane region" description="Helical" evidence="27">
    <location>
        <begin position="797"/>
        <end position="824"/>
    </location>
</feature>
<evidence type="ECO:0000256" key="21">
    <source>
        <dbReference type="ARBA" id="ARBA00044985"/>
    </source>
</evidence>
<dbReference type="SMART" id="SM00184">
    <property type="entry name" value="RING"/>
    <property type="match status" value="1"/>
</dbReference>
<comment type="catalytic activity">
    <reaction evidence="12">
        <text>L-lysyl-L-alpha-amino acid(out) = L-lysyl-L-alpha-amino acid(in)</text>
        <dbReference type="Rhea" id="RHEA:79387"/>
        <dbReference type="ChEBI" id="CHEBI:229965"/>
    </reaction>
</comment>
<organism evidence="29 30">
    <name type="scientific">Powellomyces hirtus</name>
    <dbReference type="NCBI Taxonomy" id="109895"/>
    <lineage>
        <taxon>Eukaryota</taxon>
        <taxon>Fungi</taxon>
        <taxon>Fungi incertae sedis</taxon>
        <taxon>Chytridiomycota</taxon>
        <taxon>Chytridiomycota incertae sedis</taxon>
        <taxon>Chytridiomycetes</taxon>
        <taxon>Spizellomycetales</taxon>
        <taxon>Powellomycetaceae</taxon>
        <taxon>Powellomyces</taxon>
    </lineage>
</organism>
<evidence type="ECO:0000256" key="14">
    <source>
        <dbReference type="ARBA" id="ARBA00044898"/>
    </source>
</evidence>
<feature type="region of interest" description="Disordered" evidence="26">
    <location>
        <begin position="1"/>
        <end position="99"/>
    </location>
</feature>
<gene>
    <name evidence="29" type="ORF">PhCBS80983_g03193</name>
</gene>
<evidence type="ECO:0000256" key="13">
    <source>
        <dbReference type="ARBA" id="ARBA00044893"/>
    </source>
</evidence>
<comment type="catalytic activity">
    <reaction evidence="10">
        <text>L-alpha-aminoacyl-L-arginine(out) = L-alpha-aminoacyl-L-arginine(in)</text>
        <dbReference type="Rhea" id="RHEA:79367"/>
        <dbReference type="ChEBI" id="CHEBI:229968"/>
    </reaction>
</comment>
<feature type="compositionally biased region" description="Polar residues" evidence="26">
    <location>
        <begin position="29"/>
        <end position="40"/>
    </location>
</feature>
<comment type="similarity">
    <text evidence="2">Belongs to the major facilitator superfamily.</text>
</comment>
<evidence type="ECO:0000256" key="2">
    <source>
        <dbReference type="ARBA" id="ARBA00008335"/>
    </source>
</evidence>
<dbReference type="PANTHER" id="PTHR23512">
    <property type="entry name" value="MAJOR FACILITATOR SUPERFAMILY DOMAIN-CONTAINING PROTEIN 1"/>
    <property type="match status" value="1"/>
</dbReference>
<evidence type="ECO:0000256" key="16">
    <source>
        <dbReference type="ARBA" id="ARBA00044900"/>
    </source>
</evidence>
<dbReference type="STRING" id="109895.A0A507E4Q3"/>
<dbReference type="Pfam" id="PF17979">
    <property type="entry name" value="zf-CRD"/>
    <property type="match status" value="1"/>
</dbReference>
<evidence type="ECO:0000256" key="7">
    <source>
        <dbReference type="ARBA" id="ARBA00023228"/>
    </source>
</evidence>
<keyword evidence="5 27" id="KW-1133">Transmembrane helix</keyword>
<evidence type="ECO:0000256" key="27">
    <source>
        <dbReference type="SAM" id="Phobius"/>
    </source>
</evidence>
<dbReference type="InterPro" id="IPR052187">
    <property type="entry name" value="MFSD1"/>
</dbReference>
<dbReference type="InterPro" id="IPR040909">
    <property type="entry name" value="CHFR_Znf-CRD"/>
</dbReference>
<dbReference type="EMBL" id="QEAQ01000037">
    <property type="protein sequence ID" value="TPX58367.1"/>
    <property type="molecule type" value="Genomic_DNA"/>
</dbReference>
<comment type="caution">
    <text evidence="29">The sequence shown here is derived from an EMBL/GenBank/DDBJ whole genome shotgun (WGS) entry which is preliminary data.</text>
</comment>
<dbReference type="GO" id="GO:0022857">
    <property type="term" value="F:transmembrane transporter activity"/>
    <property type="evidence" value="ECO:0007669"/>
    <property type="project" value="InterPro"/>
</dbReference>
<keyword evidence="30" id="KW-1185">Reference proteome</keyword>
<accession>A0A507E4Q3</accession>
<dbReference type="Pfam" id="PF07690">
    <property type="entry name" value="MFS_1"/>
    <property type="match status" value="1"/>
</dbReference>
<evidence type="ECO:0000256" key="24">
    <source>
        <dbReference type="ARBA" id="ARBA00046376"/>
    </source>
</evidence>
<feature type="region of interest" description="Disordered" evidence="26">
    <location>
        <begin position="201"/>
        <end position="236"/>
    </location>
</feature>
<dbReference type="InterPro" id="IPR001841">
    <property type="entry name" value="Znf_RING"/>
</dbReference>
<keyword evidence="4 27" id="KW-0812">Transmembrane</keyword>
<evidence type="ECO:0000256" key="18">
    <source>
        <dbReference type="ARBA" id="ARBA00044912"/>
    </source>
</evidence>
<evidence type="ECO:0000256" key="9">
    <source>
        <dbReference type="ARBA" id="ARBA00044878"/>
    </source>
</evidence>
<feature type="transmembrane region" description="Helical" evidence="27">
    <location>
        <begin position="836"/>
        <end position="855"/>
    </location>
</feature>
<evidence type="ECO:0000256" key="23">
    <source>
        <dbReference type="ARBA" id="ARBA00045709"/>
    </source>
</evidence>
<comment type="subcellular location">
    <subcellularLocation>
        <location evidence="1">Lysosome membrane</location>
        <topology evidence="1">Multi-pass membrane protein</topology>
    </subcellularLocation>
</comment>
<comment type="catalytic activity">
    <reaction evidence="19">
        <text>L-alanyl-L-lysine(out) = L-alanyl-L-lysine(in)</text>
        <dbReference type="Rhea" id="RHEA:79415"/>
        <dbReference type="ChEBI" id="CHEBI:192470"/>
    </reaction>
</comment>
<comment type="catalytic activity">
    <reaction evidence="20">
        <text>L-lysyl-glycine(out) = L-lysyl-glycine(in)</text>
        <dbReference type="Rhea" id="RHEA:79407"/>
        <dbReference type="ChEBI" id="CHEBI:191202"/>
    </reaction>
</comment>
<comment type="catalytic activity">
    <reaction evidence="9">
        <text>L-histidyl-glycine(out) = L-histidyl-glycine(in)</text>
        <dbReference type="Rhea" id="RHEA:79395"/>
        <dbReference type="ChEBI" id="CHEBI:229957"/>
    </reaction>
</comment>
<keyword evidence="3" id="KW-0813">Transport</keyword>
<feature type="domain" description="RING-type" evidence="28">
    <location>
        <begin position="118"/>
        <end position="156"/>
    </location>
</feature>
<evidence type="ECO:0000256" key="15">
    <source>
        <dbReference type="ARBA" id="ARBA00044899"/>
    </source>
</evidence>
<feature type="transmembrane region" description="Helical" evidence="27">
    <location>
        <begin position="447"/>
        <end position="468"/>
    </location>
</feature>
<dbReference type="InterPro" id="IPR011701">
    <property type="entry name" value="MFS"/>
</dbReference>
<feature type="transmembrane region" description="Helical" evidence="27">
    <location>
        <begin position="475"/>
        <end position="494"/>
    </location>
</feature>
<evidence type="ECO:0000256" key="1">
    <source>
        <dbReference type="ARBA" id="ARBA00004155"/>
    </source>
</evidence>
<feature type="transmembrane region" description="Helical" evidence="27">
    <location>
        <begin position="893"/>
        <end position="917"/>
    </location>
</feature>
<sequence>MPGAVDSPPLPNQTDRRSTEEIEFATFNALPSRTADSSPLRNPPPGNAGALPDEHVDAEQAHEEEASEDRPENAEQSRSATPDASPAKRPANSDFLLPDIKRTPSSLARADIDETLSCAICRDILYQPVSLECLHTYCGGCWSTWNKRSRRCPTCRKTTANVKPNFIVRGMVDAWLRLHPDKKRSDEDILQLEADNEVPRTGTAVVARPYNSDEESEDSADHSSDTGSHYESSDDDVPIPPGCRHCPPATAIDGFQCPAHAAHLTCSACGRSFPDRPEVADSRCHSCSVVLCDYYFTQTDGSGCGSLGNPTFKAIKPLAQFTFDTLPAQALQGNTYEQEVLRNALNPNRTVQDIFATGLSAIRDGTYTASARLFDFPQGSPQVTDTTAVTCGRCAQAVMANMCYWFRENLVPGTLPDDVYDTPGALSASLRLTLHASPEKWQHQLGVLYSAYSAPNILLPLICAAVVAKYRAGPVLVALSVMVAAGAAVIAGAVQTGHFEMMLVGRILLGFAGESMGVAQARITCSYFSGPSLAIALGLNLAIARFGSILNDIVSPAIAASPHFSNPENGTIAAMWAGFCMCALSLVAAVIVVLLDACALNTHPQPSSRATAPKPPMPNLSRMSSFTSFPYPEAPIMRQSPDQLNRRNSVFTSRSQHNLKEWHTSGAGYPAANDLPEEQAREDSILHEYLQGTPTLYGTVPGDSYFEPIRPDIGPRRPTFCSSSSSFTYDQSIATTFRTAPYRSSMNFVDVMPHIPERSPLIDRSGPHDPAPAGVAQYVADSDAFMPRLSVILSLPWPFYMLVIPMVCFYGATICLIIVTSDFAQAHVPGVTLQRAGLFMCLTDLVATLLIPVIGPMVAESNRGRGRWYGVTAVGAVMSAVFFAWAQGFHNAFHIAAGLIAVGLCHAVYSSLFWPTISLLLPTSALPTAYSLATSLLNTGLTIGPLIVAALAGTDPTYKSTMLFLAALSCIGGCCVGCLMAFIDPTTATEDEDALWEAEWRREAERRVSGTARWVESGHMFREDGAEVDNGM</sequence>
<reference evidence="29 30" key="1">
    <citation type="journal article" date="2019" name="Sci. Rep.">
        <title>Comparative genomics of chytrid fungi reveal insights into the obligate biotrophic and pathogenic lifestyle of Synchytrium endobioticum.</title>
        <authorList>
            <person name="van de Vossenberg B.T.L.H."/>
            <person name="Warris S."/>
            <person name="Nguyen H.D.T."/>
            <person name="van Gent-Pelzer M.P.E."/>
            <person name="Joly D.L."/>
            <person name="van de Geest H.C."/>
            <person name="Bonants P.J.M."/>
            <person name="Smith D.S."/>
            <person name="Levesque C.A."/>
            <person name="van der Lee T.A.J."/>
        </authorList>
    </citation>
    <scope>NUCLEOTIDE SEQUENCE [LARGE SCALE GENOMIC DNA]</scope>
    <source>
        <strain evidence="29 30">CBS 809.83</strain>
    </source>
</reference>
<comment type="catalytic activity">
    <reaction evidence="13">
        <text>L-alpha-aminoacyl-L-lysine(out) = L-alpha-aminoacyl-L-lysine(in)</text>
        <dbReference type="Rhea" id="RHEA:79383"/>
        <dbReference type="ChEBI" id="CHEBI:229966"/>
    </reaction>
</comment>
<dbReference type="Gene3D" id="1.20.1250.20">
    <property type="entry name" value="MFS general substrate transporter like domains"/>
    <property type="match status" value="2"/>
</dbReference>
<comment type="catalytic activity">
    <reaction evidence="18">
        <text>L-histidyl-L-alpha-amino acid(out) = L-histidyl-L-alpha-amino acid(in)</text>
        <dbReference type="Rhea" id="RHEA:79379"/>
        <dbReference type="ChEBI" id="CHEBI:229964"/>
    </reaction>
</comment>
<evidence type="ECO:0000256" key="8">
    <source>
        <dbReference type="ARBA" id="ARBA00044876"/>
    </source>
</evidence>
<dbReference type="PROSITE" id="PS50089">
    <property type="entry name" value="ZF_RING_2"/>
    <property type="match status" value="1"/>
</dbReference>
<keyword evidence="25" id="KW-0479">Metal-binding</keyword>
<dbReference type="InterPro" id="IPR013083">
    <property type="entry name" value="Znf_RING/FYVE/PHD"/>
</dbReference>
<dbReference type="GO" id="GO:0008270">
    <property type="term" value="F:zinc ion binding"/>
    <property type="evidence" value="ECO:0007669"/>
    <property type="project" value="UniProtKB-KW"/>
</dbReference>
<dbReference type="Gene3D" id="3.30.40.10">
    <property type="entry name" value="Zinc/RING finger domain, C3HC4 (zinc finger)"/>
    <property type="match status" value="1"/>
</dbReference>
<feature type="transmembrane region" description="Helical" evidence="27">
    <location>
        <begin position="572"/>
        <end position="595"/>
    </location>
</feature>
<keyword evidence="25" id="KW-0863">Zinc-finger</keyword>
<comment type="subunit">
    <text evidence="24">Homodimer. Interacts with lysosomal protein GLMP (via lumenal domain); the interaction starts while both proteins are still in the endoplasmic reticulum and is required for stabilization of MFSD1 in lysosomes but has no direct effect on its targeting to lysosomes or transporter activity.</text>
</comment>
<evidence type="ECO:0000256" key="5">
    <source>
        <dbReference type="ARBA" id="ARBA00022989"/>
    </source>
</evidence>
<protein>
    <recommendedName>
        <fullName evidence="21">Lysosomal dipeptide transporter MFSD1</fullName>
    </recommendedName>
    <alternativeName>
        <fullName evidence="22">Major facilitator superfamily domain-containing protein 1</fullName>
    </alternativeName>
</protein>
<comment type="catalytic activity">
    <reaction evidence="11">
        <text>L-alpha-aminoacyl-L-histidine(out) = L-alpha-aminoacyl-L-histidine(in)</text>
        <dbReference type="Rhea" id="RHEA:79375"/>
        <dbReference type="ChEBI" id="CHEBI:229967"/>
    </reaction>
</comment>
<dbReference type="SUPFAM" id="SSF103473">
    <property type="entry name" value="MFS general substrate transporter"/>
    <property type="match status" value="1"/>
</dbReference>
<evidence type="ECO:0000313" key="29">
    <source>
        <dbReference type="EMBL" id="TPX58367.1"/>
    </source>
</evidence>
<comment type="catalytic activity">
    <reaction evidence="8">
        <text>L-lysyl-L-alanine(out) = L-lysyl-L-alanine(in)</text>
        <dbReference type="Rhea" id="RHEA:79399"/>
        <dbReference type="ChEBI" id="CHEBI:229954"/>
    </reaction>
</comment>
<comment type="function">
    <text evidence="23">Lysosomal dipeptide uniporter that selectively exports lysine, arginine or histidine-containing dipeptides with a net positive charge from the lysosome lumen into the cytosol. Could play a role in a specific type of protein O-glycosylation indirectly regulating macrophages migration and tissue invasion. Also essential for liver homeostasis.</text>
</comment>
<name>A0A507E4Q3_9FUNG</name>
<dbReference type="PANTHER" id="PTHR23512:SF3">
    <property type="entry name" value="MAJOR FACILITATOR SUPERFAMILY DOMAIN-CONTAINING PROTEIN 1"/>
    <property type="match status" value="1"/>
</dbReference>
<evidence type="ECO:0000256" key="26">
    <source>
        <dbReference type="SAM" id="MobiDB-lite"/>
    </source>
</evidence>
<dbReference type="AlphaFoldDB" id="A0A507E4Q3"/>